<dbReference type="KEGG" id="kbs:EPA93_40655"/>
<dbReference type="InterPro" id="IPR036291">
    <property type="entry name" value="NAD(P)-bd_dom_sf"/>
</dbReference>
<organism evidence="3 4">
    <name type="scientific">Ktedonosporobacter rubrisoli</name>
    <dbReference type="NCBI Taxonomy" id="2509675"/>
    <lineage>
        <taxon>Bacteria</taxon>
        <taxon>Bacillati</taxon>
        <taxon>Chloroflexota</taxon>
        <taxon>Ktedonobacteria</taxon>
        <taxon>Ktedonobacterales</taxon>
        <taxon>Ktedonosporobacteraceae</taxon>
        <taxon>Ktedonosporobacter</taxon>
    </lineage>
</organism>
<name>A0A4P6K398_KTERU</name>
<dbReference type="InterPro" id="IPR001509">
    <property type="entry name" value="Epimerase_deHydtase"/>
</dbReference>
<dbReference type="RefSeq" id="WP_129893017.1">
    <property type="nucleotide sequence ID" value="NZ_CP035758.1"/>
</dbReference>
<sequence>MKIAITGGAGFIGTHLTKAYLDAGHDVLVLDNLLSGSHQSVDPRARFYHVDVRDSKLQTILQHEHPEVVSYHVALPQANLPHSVTLSDADIHVRGLLNLLDSCVNASVSKFIFASSGNSLYQSADTRQIQVTEETPLHPDTSTDINKLAGEWYVRYYTQQHGLKHTILRYADVYGEINQTDPILLHHPLSYFIYMLAQQRRPIIHGTGDQIRDHIFIDDVVQANLSALKRGHNQTFHISSGHGYSLNQLYQLVARHMDSKLEPVYLSGSLTGTSVIMDNTRAMMALAWKPEVSLSEGIRRAIVRLRGTEEEPTPRYVPVSVDVASIASLANAASLTA</sequence>
<protein>
    <submittedName>
        <fullName evidence="3">NAD-dependent epimerase/dehydratase family protein</fullName>
    </submittedName>
</protein>
<evidence type="ECO:0000313" key="4">
    <source>
        <dbReference type="Proteomes" id="UP000290365"/>
    </source>
</evidence>
<dbReference type="PANTHER" id="PTHR43000">
    <property type="entry name" value="DTDP-D-GLUCOSE 4,6-DEHYDRATASE-RELATED"/>
    <property type="match status" value="1"/>
</dbReference>
<evidence type="ECO:0000259" key="2">
    <source>
        <dbReference type="Pfam" id="PF01370"/>
    </source>
</evidence>
<dbReference type="OrthoDB" id="9803061at2"/>
<accession>A0A4P6K398</accession>
<dbReference type="AlphaFoldDB" id="A0A4P6K398"/>
<evidence type="ECO:0000313" key="3">
    <source>
        <dbReference type="EMBL" id="QBD81956.1"/>
    </source>
</evidence>
<gene>
    <name evidence="3" type="ORF">EPA93_40655</name>
</gene>
<dbReference type="EMBL" id="CP035758">
    <property type="protein sequence ID" value="QBD81956.1"/>
    <property type="molecule type" value="Genomic_DNA"/>
</dbReference>
<reference evidence="3 4" key="1">
    <citation type="submission" date="2019-01" db="EMBL/GenBank/DDBJ databases">
        <title>Ktedonosporobacter rubrisoli SCAWS-G2.</title>
        <authorList>
            <person name="Huang Y."/>
            <person name="Yan B."/>
        </authorList>
    </citation>
    <scope>NUCLEOTIDE SEQUENCE [LARGE SCALE GENOMIC DNA]</scope>
    <source>
        <strain evidence="3 4">SCAWS-G2</strain>
    </source>
</reference>
<feature type="domain" description="NAD-dependent epimerase/dehydratase" evidence="2">
    <location>
        <begin position="3"/>
        <end position="237"/>
    </location>
</feature>
<dbReference type="Proteomes" id="UP000290365">
    <property type="component" value="Chromosome"/>
</dbReference>
<keyword evidence="4" id="KW-1185">Reference proteome</keyword>
<dbReference type="Pfam" id="PF01370">
    <property type="entry name" value="Epimerase"/>
    <property type="match status" value="1"/>
</dbReference>
<dbReference type="Gene3D" id="3.40.50.720">
    <property type="entry name" value="NAD(P)-binding Rossmann-like Domain"/>
    <property type="match status" value="1"/>
</dbReference>
<dbReference type="SUPFAM" id="SSF51735">
    <property type="entry name" value="NAD(P)-binding Rossmann-fold domains"/>
    <property type="match status" value="1"/>
</dbReference>
<evidence type="ECO:0000256" key="1">
    <source>
        <dbReference type="ARBA" id="ARBA00007637"/>
    </source>
</evidence>
<comment type="similarity">
    <text evidence="1">Belongs to the NAD(P)-dependent epimerase/dehydratase family.</text>
</comment>
<proteinExistence type="inferred from homology"/>